<protein>
    <recommendedName>
        <fullName evidence="7">Cytosine-specific methyltransferase</fullName>
        <ecNumber evidence="7">2.1.1.37</ecNumber>
    </recommendedName>
</protein>
<evidence type="ECO:0000256" key="6">
    <source>
        <dbReference type="RuleBase" id="RU000416"/>
    </source>
</evidence>
<organism evidence="8 9">
    <name type="scientific">Dolosigranulum pigrum</name>
    <dbReference type="NCBI Taxonomy" id="29394"/>
    <lineage>
        <taxon>Bacteria</taxon>
        <taxon>Bacillati</taxon>
        <taxon>Bacillota</taxon>
        <taxon>Bacilli</taxon>
        <taxon>Lactobacillales</taxon>
        <taxon>Carnobacteriaceae</taxon>
        <taxon>Dolosigranulum</taxon>
    </lineage>
</organism>
<evidence type="ECO:0000256" key="4">
    <source>
        <dbReference type="ARBA" id="ARBA00022747"/>
    </source>
</evidence>
<dbReference type="SUPFAM" id="SSF53335">
    <property type="entry name" value="S-adenosyl-L-methionine-dependent methyltransferases"/>
    <property type="match status" value="1"/>
</dbReference>
<evidence type="ECO:0000313" key="8">
    <source>
        <dbReference type="EMBL" id="OOL81466.1"/>
    </source>
</evidence>
<dbReference type="GO" id="GO:0003886">
    <property type="term" value="F:DNA (cytosine-5-)-methyltransferase activity"/>
    <property type="evidence" value="ECO:0007669"/>
    <property type="project" value="UniProtKB-EC"/>
</dbReference>
<dbReference type="InterPro" id="IPR029063">
    <property type="entry name" value="SAM-dependent_MTases_sf"/>
</dbReference>
<feature type="active site" evidence="5">
    <location>
        <position position="74"/>
    </location>
</feature>
<evidence type="ECO:0000256" key="5">
    <source>
        <dbReference type="PROSITE-ProRule" id="PRU01016"/>
    </source>
</evidence>
<dbReference type="Pfam" id="PF00145">
    <property type="entry name" value="DNA_methylase"/>
    <property type="match status" value="1"/>
</dbReference>
<evidence type="ECO:0000256" key="1">
    <source>
        <dbReference type="ARBA" id="ARBA00022603"/>
    </source>
</evidence>
<evidence type="ECO:0000313" key="9">
    <source>
        <dbReference type="Proteomes" id="UP000190409"/>
    </source>
</evidence>
<dbReference type="EMBL" id="MUYF01000003">
    <property type="protein sequence ID" value="OOL81466.1"/>
    <property type="molecule type" value="Genomic_DNA"/>
</dbReference>
<dbReference type="CDD" id="cd00315">
    <property type="entry name" value="Cyt_C5_DNA_methylase"/>
    <property type="match status" value="1"/>
</dbReference>
<keyword evidence="1 5" id="KW-0489">Methyltransferase</keyword>
<dbReference type="InterPro" id="IPR018117">
    <property type="entry name" value="C5_DNA_meth_AS"/>
</dbReference>
<keyword evidence="3 5" id="KW-0949">S-adenosyl-L-methionine</keyword>
<dbReference type="PRINTS" id="PR00105">
    <property type="entry name" value="C5METTRFRASE"/>
</dbReference>
<dbReference type="GO" id="GO:0009307">
    <property type="term" value="P:DNA restriction-modification system"/>
    <property type="evidence" value="ECO:0007669"/>
    <property type="project" value="UniProtKB-KW"/>
</dbReference>
<comment type="caution">
    <text evidence="8">The sequence shown here is derived from an EMBL/GenBank/DDBJ whole genome shotgun (WGS) entry which is preliminary data.</text>
</comment>
<dbReference type="AlphaFoldDB" id="A0A1S8KP33"/>
<accession>A0A1S8KP33</accession>
<proteinExistence type="inferred from homology"/>
<dbReference type="NCBIfam" id="TIGR00675">
    <property type="entry name" value="dcm"/>
    <property type="match status" value="1"/>
</dbReference>
<dbReference type="InterPro" id="IPR031303">
    <property type="entry name" value="C5_meth_CS"/>
</dbReference>
<sequence length="371" mass="42568">MKYKLASLFAGVGGIDLGFVQTNYFKPVYANEIDEKASITYNINHSILVDNRDIREVEPDDIPDIDVLASGFPCTSFSIAGYRKGFEDKRSGDLFFETLRIVKAKRPKVVFLENVKNLVGHDNGKTFKIICDALEQNGYHLKYKVMNATEYGNVPQNRERIYVVAFKNRLLAQQFEFPRPIPLERTIHDIVDVENKVDDKYYYTADGFKQYDQLEANMTNPDTVYQWRRKYVRENQSNVVPTLTANMGTGGHNVPLIITNYGFRKLTPRETFLFQGYPRDFVLPDDVAMTHQYKQAGNSVVVPVIERIASNIAKVLCENSGLSDEKIENKIKQLNMLSSKPNCYENNSEQLTLDIFESKLEEVEKVYKVTC</sequence>
<dbReference type="PROSITE" id="PS00095">
    <property type="entry name" value="C5_MTASE_2"/>
    <property type="match status" value="1"/>
</dbReference>
<name>A0A1S8KP33_9LACT</name>
<dbReference type="InterPro" id="IPR050750">
    <property type="entry name" value="C5-MTase"/>
</dbReference>
<evidence type="ECO:0000256" key="7">
    <source>
        <dbReference type="RuleBase" id="RU000417"/>
    </source>
</evidence>
<dbReference type="InterPro" id="IPR001525">
    <property type="entry name" value="C5_MeTfrase"/>
</dbReference>
<dbReference type="Gene3D" id="3.40.50.150">
    <property type="entry name" value="Vaccinia Virus protein VP39"/>
    <property type="match status" value="1"/>
</dbReference>
<dbReference type="PANTHER" id="PTHR46098:SF1">
    <property type="entry name" value="TRNA (CYTOSINE(38)-C(5))-METHYLTRANSFERASE"/>
    <property type="match status" value="1"/>
</dbReference>
<gene>
    <name evidence="8" type="ORF">BWX42_06805</name>
</gene>
<keyword evidence="2 5" id="KW-0808">Transferase</keyword>
<comment type="catalytic activity">
    <reaction evidence="7">
        <text>a 2'-deoxycytidine in DNA + S-adenosyl-L-methionine = a 5-methyl-2'-deoxycytidine in DNA + S-adenosyl-L-homocysteine + H(+)</text>
        <dbReference type="Rhea" id="RHEA:13681"/>
        <dbReference type="Rhea" id="RHEA-COMP:11369"/>
        <dbReference type="Rhea" id="RHEA-COMP:11370"/>
        <dbReference type="ChEBI" id="CHEBI:15378"/>
        <dbReference type="ChEBI" id="CHEBI:57856"/>
        <dbReference type="ChEBI" id="CHEBI:59789"/>
        <dbReference type="ChEBI" id="CHEBI:85452"/>
        <dbReference type="ChEBI" id="CHEBI:85454"/>
        <dbReference type="EC" id="2.1.1.37"/>
    </reaction>
</comment>
<evidence type="ECO:0000256" key="2">
    <source>
        <dbReference type="ARBA" id="ARBA00022679"/>
    </source>
</evidence>
<dbReference type="PROSITE" id="PS00094">
    <property type="entry name" value="C5_MTASE_1"/>
    <property type="match status" value="1"/>
</dbReference>
<reference evidence="8 9" key="1">
    <citation type="submission" date="2017-01" db="EMBL/GenBank/DDBJ databases">
        <title>Complete Genome Sequence of Dolosigranulum pigrum isolated from a Patient with interstitial lung disease.</title>
        <authorList>
            <person name="Mukhopadhyay R."/>
            <person name="Joaquin J."/>
            <person name="Hogue R."/>
            <person name="Fitzgerald S."/>
            <person name="Jospin G."/>
            <person name="Eisen J.A."/>
            <person name="Chaturvedi V."/>
        </authorList>
    </citation>
    <scope>NUCLEOTIDE SEQUENCE [LARGE SCALE GENOMIC DNA]</scope>
    <source>
        <strain evidence="8 9">15S00348</strain>
    </source>
</reference>
<dbReference type="Proteomes" id="UP000190409">
    <property type="component" value="Unassembled WGS sequence"/>
</dbReference>
<comment type="similarity">
    <text evidence="5 6">Belongs to the class I-like SAM-binding methyltransferase superfamily. C5-methyltransferase family.</text>
</comment>
<dbReference type="GO" id="GO:0032259">
    <property type="term" value="P:methylation"/>
    <property type="evidence" value="ECO:0007669"/>
    <property type="project" value="UniProtKB-KW"/>
</dbReference>
<evidence type="ECO:0000256" key="3">
    <source>
        <dbReference type="ARBA" id="ARBA00022691"/>
    </source>
</evidence>
<dbReference type="PROSITE" id="PS51679">
    <property type="entry name" value="SAM_MT_C5"/>
    <property type="match status" value="1"/>
</dbReference>
<keyword evidence="4" id="KW-0680">Restriction system</keyword>
<dbReference type="PANTHER" id="PTHR46098">
    <property type="entry name" value="TRNA (CYTOSINE(38)-C(5))-METHYLTRANSFERASE"/>
    <property type="match status" value="1"/>
</dbReference>
<dbReference type="Gene3D" id="3.90.120.10">
    <property type="entry name" value="DNA Methylase, subunit A, domain 2"/>
    <property type="match status" value="1"/>
</dbReference>
<dbReference type="REBASE" id="197596">
    <property type="entry name" value="M1.Dpi348ORF6805P"/>
</dbReference>
<dbReference type="EC" id="2.1.1.37" evidence="7"/>